<dbReference type="GO" id="GO:0042393">
    <property type="term" value="F:histone binding"/>
    <property type="evidence" value="ECO:0007669"/>
    <property type="project" value="TreeGrafter"/>
</dbReference>
<proteinExistence type="inferred from homology"/>
<comment type="subcellular location">
    <subcellularLocation>
        <location evidence="2">Chromosome</location>
    </subcellularLocation>
    <subcellularLocation>
        <location evidence="3">Cytoplasm</location>
    </subcellularLocation>
    <subcellularLocation>
        <location evidence="1">Nucleus</location>
    </subcellularLocation>
</comment>
<dbReference type="GO" id="GO:0000779">
    <property type="term" value="C:condensed chromosome, centromeric region"/>
    <property type="evidence" value="ECO:0007669"/>
    <property type="project" value="TreeGrafter"/>
</dbReference>
<feature type="region of interest" description="Disordered" evidence="17">
    <location>
        <begin position="365"/>
        <end position="442"/>
    </location>
</feature>
<dbReference type="FunFam" id="1.25.10.10:FF:000695">
    <property type="entry name" value="Condensin complex subunit 1"/>
    <property type="match status" value="1"/>
</dbReference>
<evidence type="ECO:0000256" key="14">
    <source>
        <dbReference type="ARBA" id="ARBA00075131"/>
    </source>
</evidence>
<protein>
    <recommendedName>
        <fullName evidence="5">Condensin complex subunit 1</fullName>
    </recommendedName>
    <alternativeName>
        <fullName evidence="16">Chromosome condensation-related SMC-associated protein 1</fullName>
    </alternativeName>
    <alternativeName>
        <fullName evidence="15">Chromosome-associated protein D2</fullName>
    </alternativeName>
    <alternativeName>
        <fullName evidence="14">Non-SMC condensin I complex subunit D2</fullName>
    </alternativeName>
</protein>
<keyword evidence="11" id="KW-0226">DNA condensation</keyword>
<keyword evidence="8" id="KW-0597">Phosphoprotein</keyword>
<sequence length="442" mass="49530">MWRDITVIDSGGVKVVDRETDSEGNRSEGDGASVEEDLGMTGAVAEDAESEFIRRVTEEELVTGNNLLAVLSPLIIAVCNNPTKYEDERLQAAASLALAKYMLVSSEFCEKNLQLLFTILEKSPSPVIRANTIITLGDLTFRFPNLIQPWTPNLYARLRDEAPQVRKNTLMVLTHLILNDMVKVKGQISELAICIIDDDVRIASLAKLFFNELSKKGNAIYNIMADIISRLSDPDLGVVEEDFRTIMRFLFAFIQKDRQCESLVEKLCHRFKATEATRQWRDIAFCLSLLSYSDKALHKLNENLACFADKLADDDVYSCFCNIISGARKFAKAETKLLADELEERLGACRDKGVNDDVVTRKATKVSAAAARLGPKGKTPGRGRGKPRRRKPSRRQKSDEEEESDDAPEEVAPTRRITRTKLTKPPKLSFSSEESDVELFEV</sequence>
<evidence type="ECO:0000256" key="15">
    <source>
        <dbReference type="ARBA" id="ARBA00080470"/>
    </source>
</evidence>
<evidence type="ECO:0000256" key="5">
    <source>
        <dbReference type="ARBA" id="ARBA00016064"/>
    </source>
</evidence>
<evidence type="ECO:0000313" key="19">
    <source>
        <dbReference type="EMBL" id="KAK2183429.1"/>
    </source>
</evidence>
<comment type="caution">
    <text evidence="19">The sequence shown here is derived from an EMBL/GenBank/DDBJ whole genome shotgun (WGS) entry which is preliminary data.</text>
</comment>
<evidence type="ECO:0000256" key="16">
    <source>
        <dbReference type="ARBA" id="ARBA00081485"/>
    </source>
</evidence>
<dbReference type="InterPro" id="IPR016024">
    <property type="entry name" value="ARM-type_fold"/>
</dbReference>
<dbReference type="GO" id="GO:0010032">
    <property type="term" value="P:meiotic chromosome condensation"/>
    <property type="evidence" value="ECO:0007669"/>
    <property type="project" value="TreeGrafter"/>
</dbReference>
<dbReference type="Pfam" id="PF12717">
    <property type="entry name" value="Cnd1"/>
    <property type="match status" value="1"/>
</dbReference>
<dbReference type="InterPro" id="IPR032682">
    <property type="entry name" value="Cnd1_C"/>
</dbReference>
<evidence type="ECO:0000256" key="4">
    <source>
        <dbReference type="ARBA" id="ARBA00009606"/>
    </source>
</evidence>
<organism evidence="19 20">
    <name type="scientific">Ridgeia piscesae</name>
    <name type="common">Tubeworm</name>
    <dbReference type="NCBI Taxonomy" id="27915"/>
    <lineage>
        <taxon>Eukaryota</taxon>
        <taxon>Metazoa</taxon>
        <taxon>Spiralia</taxon>
        <taxon>Lophotrochozoa</taxon>
        <taxon>Annelida</taxon>
        <taxon>Polychaeta</taxon>
        <taxon>Sedentaria</taxon>
        <taxon>Canalipalpata</taxon>
        <taxon>Sabellida</taxon>
        <taxon>Siboglinidae</taxon>
        <taxon>Ridgeia</taxon>
    </lineage>
</organism>
<keyword evidence="13" id="KW-0131">Cell cycle</keyword>
<evidence type="ECO:0000256" key="17">
    <source>
        <dbReference type="SAM" id="MobiDB-lite"/>
    </source>
</evidence>
<dbReference type="EMBL" id="JAODUO010000311">
    <property type="protein sequence ID" value="KAK2183429.1"/>
    <property type="molecule type" value="Genomic_DNA"/>
</dbReference>
<evidence type="ECO:0000313" key="20">
    <source>
        <dbReference type="Proteomes" id="UP001209878"/>
    </source>
</evidence>
<keyword evidence="7" id="KW-0963">Cytoplasm</keyword>
<accession>A0AAD9NWE7</accession>
<evidence type="ECO:0000256" key="11">
    <source>
        <dbReference type="ARBA" id="ARBA00023067"/>
    </source>
</evidence>
<evidence type="ECO:0000256" key="7">
    <source>
        <dbReference type="ARBA" id="ARBA00022490"/>
    </source>
</evidence>
<dbReference type="SUPFAM" id="SSF48371">
    <property type="entry name" value="ARM repeat"/>
    <property type="match status" value="1"/>
</dbReference>
<feature type="compositionally biased region" description="Basic residues" evidence="17">
    <location>
        <begin position="379"/>
        <end position="395"/>
    </location>
</feature>
<evidence type="ECO:0000256" key="8">
    <source>
        <dbReference type="ARBA" id="ARBA00022553"/>
    </source>
</evidence>
<keyword evidence="12" id="KW-0539">Nucleus</keyword>
<dbReference type="PANTHER" id="PTHR14222">
    <property type="entry name" value="CONDENSIN"/>
    <property type="match status" value="1"/>
</dbReference>
<dbReference type="GO" id="GO:0005737">
    <property type="term" value="C:cytoplasm"/>
    <property type="evidence" value="ECO:0007669"/>
    <property type="project" value="UniProtKB-SubCell"/>
</dbReference>
<gene>
    <name evidence="19" type="ORF">NP493_312g03020</name>
</gene>
<evidence type="ECO:0000256" key="13">
    <source>
        <dbReference type="ARBA" id="ARBA00023306"/>
    </source>
</evidence>
<evidence type="ECO:0000256" key="1">
    <source>
        <dbReference type="ARBA" id="ARBA00004123"/>
    </source>
</evidence>
<dbReference type="Proteomes" id="UP001209878">
    <property type="component" value="Unassembled WGS sequence"/>
</dbReference>
<dbReference type="Gene3D" id="1.25.10.10">
    <property type="entry name" value="Leucine-rich Repeat Variant"/>
    <property type="match status" value="1"/>
</dbReference>
<evidence type="ECO:0000256" key="2">
    <source>
        <dbReference type="ARBA" id="ARBA00004286"/>
    </source>
</evidence>
<reference evidence="19" key="1">
    <citation type="journal article" date="2023" name="Mol. Biol. Evol.">
        <title>Third-Generation Sequencing Reveals the Adaptive Role of the Epigenome in Three Deep-Sea Polychaetes.</title>
        <authorList>
            <person name="Perez M."/>
            <person name="Aroh O."/>
            <person name="Sun Y."/>
            <person name="Lan Y."/>
            <person name="Juniper S.K."/>
            <person name="Young C.R."/>
            <person name="Angers B."/>
            <person name="Qian P.Y."/>
        </authorList>
    </citation>
    <scope>NUCLEOTIDE SEQUENCE</scope>
    <source>
        <strain evidence="19">R07B-5</strain>
    </source>
</reference>
<feature type="compositionally biased region" description="Acidic residues" evidence="17">
    <location>
        <begin position="399"/>
        <end position="409"/>
    </location>
</feature>
<feature type="region of interest" description="Disordered" evidence="17">
    <location>
        <begin position="18"/>
        <end position="37"/>
    </location>
</feature>
<evidence type="ECO:0000256" key="9">
    <source>
        <dbReference type="ARBA" id="ARBA00022618"/>
    </source>
</evidence>
<feature type="compositionally biased region" description="Basic and acidic residues" evidence="17">
    <location>
        <begin position="18"/>
        <end position="29"/>
    </location>
</feature>
<keyword evidence="20" id="KW-1185">Reference proteome</keyword>
<dbReference type="GO" id="GO:0051301">
    <property type="term" value="P:cell division"/>
    <property type="evidence" value="ECO:0007669"/>
    <property type="project" value="UniProtKB-KW"/>
</dbReference>
<feature type="compositionally biased region" description="Acidic residues" evidence="17">
    <location>
        <begin position="433"/>
        <end position="442"/>
    </location>
</feature>
<evidence type="ECO:0000259" key="18">
    <source>
        <dbReference type="Pfam" id="PF12717"/>
    </source>
</evidence>
<keyword evidence="9" id="KW-0132">Cell division</keyword>
<dbReference type="GO" id="GO:0007076">
    <property type="term" value="P:mitotic chromosome condensation"/>
    <property type="evidence" value="ECO:0007669"/>
    <property type="project" value="InterPro"/>
</dbReference>
<name>A0AAD9NWE7_RIDPI</name>
<dbReference type="GO" id="GO:0000796">
    <property type="term" value="C:condensin complex"/>
    <property type="evidence" value="ECO:0007669"/>
    <property type="project" value="TreeGrafter"/>
</dbReference>
<evidence type="ECO:0000256" key="10">
    <source>
        <dbReference type="ARBA" id="ARBA00022776"/>
    </source>
</evidence>
<dbReference type="GO" id="GO:0005634">
    <property type="term" value="C:nucleus"/>
    <property type="evidence" value="ECO:0007669"/>
    <property type="project" value="UniProtKB-SubCell"/>
</dbReference>
<evidence type="ECO:0000256" key="6">
    <source>
        <dbReference type="ARBA" id="ARBA00022454"/>
    </source>
</evidence>
<keyword evidence="10" id="KW-0498">Mitosis</keyword>
<dbReference type="InterPro" id="IPR011989">
    <property type="entry name" value="ARM-like"/>
</dbReference>
<dbReference type="PANTHER" id="PTHR14222:SF2">
    <property type="entry name" value="CONDENSIN COMPLEX SUBUNIT 1"/>
    <property type="match status" value="1"/>
</dbReference>
<dbReference type="AlphaFoldDB" id="A0AAD9NWE7"/>
<keyword evidence="6" id="KW-0158">Chromosome</keyword>
<evidence type="ECO:0000256" key="12">
    <source>
        <dbReference type="ARBA" id="ARBA00023242"/>
    </source>
</evidence>
<comment type="similarity">
    <text evidence="4">Belongs to the CND1 (condensin subunit 1) family.</text>
</comment>
<feature type="domain" description="Condensin complex subunit 1 C-terminal" evidence="18">
    <location>
        <begin position="127"/>
        <end position="288"/>
    </location>
</feature>
<dbReference type="InterPro" id="IPR026971">
    <property type="entry name" value="CND1/NCAPD3"/>
</dbReference>
<evidence type="ECO:0000256" key="3">
    <source>
        <dbReference type="ARBA" id="ARBA00004496"/>
    </source>
</evidence>